<keyword evidence="2" id="KW-0812">Transmembrane</keyword>
<reference evidence="3 4" key="1">
    <citation type="submission" date="2018-03" db="EMBL/GenBank/DDBJ databases">
        <title>Genomic Encyclopedia of Type Strains, Phase III (KMG-III): the genomes of soil and plant-associated and newly described type strains.</title>
        <authorList>
            <person name="Whitman W."/>
        </authorList>
    </citation>
    <scope>NUCLEOTIDE SEQUENCE [LARGE SCALE GENOMIC DNA]</scope>
    <source>
        <strain evidence="3 4">CGMCC 1.12484</strain>
    </source>
</reference>
<organism evidence="3 4">
    <name type="scientific">Glaciihabitans tibetensis</name>
    <dbReference type="NCBI Taxonomy" id="1266600"/>
    <lineage>
        <taxon>Bacteria</taxon>
        <taxon>Bacillati</taxon>
        <taxon>Actinomycetota</taxon>
        <taxon>Actinomycetes</taxon>
        <taxon>Micrococcales</taxon>
        <taxon>Microbacteriaceae</taxon>
        <taxon>Glaciihabitans</taxon>
    </lineage>
</organism>
<feature type="transmembrane region" description="Helical" evidence="2">
    <location>
        <begin position="39"/>
        <end position="62"/>
    </location>
</feature>
<feature type="compositionally biased region" description="Basic and acidic residues" evidence="1">
    <location>
        <begin position="132"/>
        <end position="142"/>
    </location>
</feature>
<feature type="transmembrane region" description="Helical" evidence="2">
    <location>
        <begin position="68"/>
        <end position="92"/>
    </location>
</feature>
<evidence type="ECO:0000313" key="3">
    <source>
        <dbReference type="EMBL" id="PRY69755.1"/>
    </source>
</evidence>
<dbReference type="Proteomes" id="UP000237983">
    <property type="component" value="Unassembled WGS sequence"/>
</dbReference>
<evidence type="ECO:0000256" key="2">
    <source>
        <dbReference type="SAM" id="Phobius"/>
    </source>
</evidence>
<dbReference type="RefSeq" id="WP_146134324.1">
    <property type="nucleotide sequence ID" value="NZ_PVTL01000002.1"/>
</dbReference>
<dbReference type="OrthoDB" id="3388334at2"/>
<keyword evidence="2" id="KW-1133">Transmembrane helix</keyword>
<accession>A0A2T0VHV5</accession>
<feature type="transmembrane region" description="Helical" evidence="2">
    <location>
        <begin position="203"/>
        <end position="225"/>
    </location>
</feature>
<feature type="region of interest" description="Disordered" evidence="1">
    <location>
        <begin position="113"/>
        <end position="149"/>
    </location>
</feature>
<name>A0A2T0VHV5_9MICO</name>
<dbReference type="EMBL" id="PVTL01000002">
    <property type="protein sequence ID" value="PRY69755.1"/>
    <property type="molecule type" value="Genomic_DNA"/>
</dbReference>
<keyword evidence="2" id="KW-0472">Membrane</keyword>
<feature type="transmembrane region" description="Helical" evidence="2">
    <location>
        <begin position="12"/>
        <end position="32"/>
    </location>
</feature>
<comment type="caution">
    <text evidence="3">The sequence shown here is derived from an EMBL/GenBank/DDBJ whole genome shotgun (WGS) entry which is preliminary data.</text>
</comment>
<keyword evidence="4" id="KW-1185">Reference proteome</keyword>
<proteinExistence type="predicted"/>
<evidence type="ECO:0000313" key="4">
    <source>
        <dbReference type="Proteomes" id="UP000237983"/>
    </source>
</evidence>
<dbReference type="AlphaFoldDB" id="A0A2T0VHV5"/>
<gene>
    <name evidence="3" type="ORF">B0I08_102432</name>
</gene>
<sequence>MPDLNLFYLLDNYLWAGAALAIGVCIVLAIVSARINLPLVGALSATPVALGLLASALGLQLWPPHPMVGSILAVELFVLGVVAGGPLTLYVVGRAESHSVRAGLHGGIVPAGDGGPARGARVSFGEGGEGDGGERDIRHDQPEDNYAGGREVLRGGSTIGYLERIAVLGCLAVGRVEGIAVIVAIKGLGRFNELDSPEARERFIIGTLVSLIWACATGALLLITVQSNVPF</sequence>
<evidence type="ECO:0000256" key="1">
    <source>
        <dbReference type="SAM" id="MobiDB-lite"/>
    </source>
</evidence>
<protein>
    <submittedName>
        <fullName evidence="3">Uncharacterized protein</fullName>
    </submittedName>
</protein>